<evidence type="ECO:0000256" key="6">
    <source>
        <dbReference type="ARBA" id="ARBA00023145"/>
    </source>
</evidence>
<keyword evidence="3 10" id="KW-0732">Signal</keyword>
<evidence type="ECO:0000256" key="5">
    <source>
        <dbReference type="ARBA" id="ARBA00022807"/>
    </source>
</evidence>
<keyword evidence="6" id="KW-0865">Zymogen</keyword>
<dbReference type="Proteomes" id="UP000008909">
    <property type="component" value="Unassembled WGS sequence"/>
</dbReference>
<dbReference type="FunFam" id="3.90.70.10:FF:000031">
    <property type="entry name" value="Cathepsin B"/>
    <property type="match status" value="1"/>
</dbReference>
<dbReference type="PROSITE" id="PS00139">
    <property type="entry name" value="THIOL_PROTEASE_CYS"/>
    <property type="match status" value="1"/>
</dbReference>
<dbReference type="InterPro" id="IPR025660">
    <property type="entry name" value="Pept_his_AS"/>
</dbReference>
<dbReference type="GO" id="GO:0006508">
    <property type="term" value="P:proteolysis"/>
    <property type="evidence" value="ECO:0007669"/>
    <property type="project" value="UniProtKB-KW"/>
</dbReference>
<dbReference type="InterPro" id="IPR013128">
    <property type="entry name" value="Peptidase_C1A"/>
</dbReference>
<dbReference type="PROSITE" id="PS00639">
    <property type="entry name" value="THIOL_PROTEASE_HIS"/>
    <property type="match status" value="1"/>
</dbReference>
<comment type="similarity">
    <text evidence="1">Belongs to the peptidase C1 family.</text>
</comment>
<keyword evidence="13" id="KW-1185">Reference proteome</keyword>
<protein>
    <recommendedName>
        <fullName evidence="9">Cathepsin B-like cysteine proteinase</fullName>
    </recommendedName>
</protein>
<evidence type="ECO:0000256" key="4">
    <source>
        <dbReference type="ARBA" id="ARBA00022801"/>
    </source>
</evidence>
<dbReference type="PROSITE" id="PS00640">
    <property type="entry name" value="THIOL_PROTEASE_ASN"/>
    <property type="match status" value="1"/>
</dbReference>
<feature type="domain" description="Peptidase C1A papain C-terminal" evidence="11">
    <location>
        <begin position="86"/>
        <end position="334"/>
    </location>
</feature>
<evidence type="ECO:0000259" key="11">
    <source>
        <dbReference type="SMART" id="SM00645"/>
    </source>
</evidence>
<gene>
    <name evidence="12" type="ORF">CLF_104399</name>
</gene>
<evidence type="ECO:0000313" key="13">
    <source>
        <dbReference type="Proteomes" id="UP000008909"/>
    </source>
</evidence>
<dbReference type="GO" id="GO:0008234">
    <property type="term" value="F:cysteine-type peptidase activity"/>
    <property type="evidence" value="ECO:0007669"/>
    <property type="project" value="UniProtKB-KW"/>
</dbReference>
<dbReference type="InterPro" id="IPR000169">
    <property type="entry name" value="Pept_cys_AS"/>
</dbReference>
<dbReference type="InterPro" id="IPR038765">
    <property type="entry name" value="Papain-like_cys_pep_sf"/>
</dbReference>
<keyword evidence="5" id="KW-0788">Thiol protease</keyword>
<comment type="function">
    <text evidence="8">Thiol protease. Has a role as a digestive enzyme.</text>
</comment>
<accession>H2KQP4</accession>
<dbReference type="SUPFAM" id="SSF54001">
    <property type="entry name" value="Cysteine proteinases"/>
    <property type="match status" value="1"/>
</dbReference>
<evidence type="ECO:0000313" key="12">
    <source>
        <dbReference type="EMBL" id="GAA35870.2"/>
    </source>
</evidence>
<evidence type="ECO:0000256" key="9">
    <source>
        <dbReference type="ARBA" id="ARBA00073107"/>
    </source>
</evidence>
<dbReference type="Pfam" id="PF00112">
    <property type="entry name" value="Peptidase_C1"/>
    <property type="match status" value="1"/>
</dbReference>
<evidence type="ECO:0000256" key="1">
    <source>
        <dbReference type="ARBA" id="ARBA00008455"/>
    </source>
</evidence>
<dbReference type="CDD" id="cd02620">
    <property type="entry name" value="Peptidase_C1A_CathepsinB"/>
    <property type="match status" value="1"/>
</dbReference>
<dbReference type="InterPro" id="IPR025661">
    <property type="entry name" value="Pept_asp_AS"/>
</dbReference>
<name>H2KQP4_CLOSI</name>
<sequence length="508" mass="57728">MIPLFTAYNILLLANNFQDAQCEQTANVGVREHVHSITGARWISGRRPKRFESDDLIHMFGAKRETREQKAQRPTLRHDGFDNMRLPKNFDARKTWPHCSSISEIRDQSSCGSCWAFGAVEAMSDRLCIHSNGAFNKSLSAVDLLSCCKDCGFGCRGGYPAVAWDYWKTHGIVTGGSKEDPSGCRSYPFPKCEHHVQGHYPPCPRELYPTPECVQQCDTPDVGYLEDKTRANMSYNIYASEISIMKEIMLRGPVEAIFTMYEDFLRYSSGVYFHALGAPMSGHAVRILGWGELGNVPYWLIANSWNEDWGEEGYMKFLRGYNECGIEDDVTAVLGNAWSCPAIKVVPSKFISLMKELYANACGCFRVYYTLLLYSDRYGSSYKIWLPTDVSGDLVVSFYPDCLNECLESSGQRRKLLEARIVNKINTVSSLHLYNRWNANVQNGIRMVDTLMSHQSPREPYNLQPMVQTIIARAMSTHKRRVFCAVEITIPEVFVNSRIRLRTFLVPT</sequence>
<keyword evidence="4" id="KW-0378">Hydrolase</keyword>
<keyword evidence="2" id="KW-0645">Protease</keyword>
<evidence type="ECO:0000256" key="7">
    <source>
        <dbReference type="ARBA" id="ARBA00023157"/>
    </source>
</evidence>
<reference key="2">
    <citation type="submission" date="2011-10" db="EMBL/GenBank/DDBJ databases">
        <title>The genome and transcriptome sequence of Clonorchis sinensis provide insights into the carcinogenic liver fluke.</title>
        <authorList>
            <person name="Wang X."/>
            <person name="Huang Y."/>
            <person name="Chen W."/>
            <person name="Liu H."/>
            <person name="Guo L."/>
            <person name="Chen Y."/>
            <person name="Luo F."/>
            <person name="Zhou W."/>
            <person name="Sun J."/>
            <person name="Mao Q."/>
            <person name="Liang P."/>
            <person name="Zhou C."/>
            <person name="Tian Y."/>
            <person name="Men J."/>
            <person name="Lv X."/>
            <person name="Huang L."/>
            <person name="Zhou J."/>
            <person name="Hu Y."/>
            <person name="Li R."/>
            <person name="Zhang F."/>
            <person name="Lei H."/>
            <person name="Li X."/>
            <person name="Hu X."/>
            <person name="Liang C."/>
            <person name="Xu J."/>
            <person name="Wu Z."/>
            <person name="Yu X."/>
        </authorList>
    </citation>
    <scope>NUCLEOTIDE SEQUENCE</scope>
    <source>
        <strain>Henan</strain>
    </source>
</reference>
<evidence type="ECO:0000256" key="2">
    <source>
        <dbReference type="ARBA" id="ARBA00022670"/>
    </source>
</evidence>
<dbReference type="PRINTS" id="PR00705">
    <property type="entry name" value="PAPAIN"/>
</dbReference>
<feature type="chain" id="PRO_5018610803" description="Cathepsin B-like cysteine proteinase" evidence="10">
    <location>
        <begin position="23"/>
        <end position="508"/>
    </location>
</feature>
<keyword evidence="7" id="KW-1015">Disulfide bond</keyword>
<dbReference type="PANTHER" id="PTHR12411">
    <property type="entry name" value="CYSTEINE PROTEASE FAMILY C1-RELATED"/>
    <property type="match status" value="1"/>
</dbReference>
<feature type="signal peptide" evidence="10">
    <location>
        <begin position="1"/>
        <end position="22"/>
    </location>
</feature>
<dbReference type="EMBL" id="DF143036">
    <property type="protein sequence ID" value="GAA35870.2"/>
    <property type="molecule type" value="Genomic_DNA"/>
</dbReference>
<organism evidence="12 13">
    <name type="scientific">Clonorchis sinensis</name>
    <name type="common">Chinese liver fluke</name>
    <dbReference type="NCBI Taxonomy" id="79923"/>
    <lineage>
        <taxon>Eukaryota</taxon>
        <taxon>Metazoa</taxon>
        <taxon>Spiralia</taxon>
        <taxon>Lophotrochozoa</taxon>
        <taxon>Platyhelminthes</taxon>
        <taxon>Trematoda</taxon>
        <taxon>Digenea</taxon>
        <taxon>Opisthorchiida</taxon>
        <taxon>Opisthorchiata</taxon>
        <taxon>Opisthorchiidae</taxon>
        <taxon>Clonorchis</taxon>
    </lineage>
</organism>
<dbReference type="SMART" id="SM00645">
    <property type="entry name" value="Pept_C1"/>
    <property type="match status" value="1"/>
</dbReference>
<reference evidence="12" key="1">
    <citation type="journal article" date="2011" name="Genome Biol.">
        <title>The draft genome of the carcinogenic human liver fluke Clonorchis sinensis.</title>
        <authorList>
            <person name="Wang X."/>
            <person name="Chen W."/>
            <person name="Huang Y."/>
            <person name="Sun J."/>
            <person name="Men J."/>
            <person name="Liu H."/>
            <person name="Luo F."/>
            <person name="Guo L."/>
            <person name="Lv X."/>
            <person name="Deng C."/>
            <person name="Zhou C."/>
            <person name="Fan Y."/>
            <person name="Li X."/>
            <person name="Huang L."/>
            <person name="Hu Y."/>
            <person name="Liang C."/>
            <person name="Hu X."/>
            <person name="Xu J."/>
            <person name="Yu X."/>
        </authorList>
    </citation>
    <scope>NUCLEOTIDE SEQUENCE [LARGE SCALE GENOMIC DNA]</scope>
    <source>
        <strain evidence="12">Henan</strain>
    </source>
</reference>
<dbReference type="InterPro" id="IPR000668">
    <property type="entry name" value="Peptidase_C1A_C"/>
</dbReference>
<dbReference type="Gene3D" id="3.90.70.10">
    <property type="entry name" value="Cysteine proteinases"/>
    <property type="match status" value="1"/>
</dbReference>
<evidence type="ECO:0000256" key="8">
    <source>
        <dbReference type="ARBA" id="ARBA00055576"/>
    </source>
</evidence>
<evidence type="ECO:0000256" key="10">
    <source>
        <dbReference type="SAM" id="SignalP"/>
    </source>
</evidence>
<proteinExistence type="inferred from homology"/>
<evidence type="ECO:0000256" key="3">
    <source>
        <dbReference type="ARBA" id="ARBA00022729"/>
    </source>
</evidence>
<dbReference type="AlphaFoldDB" id="H2KQP4"/>